<dbReference type="SUPFAM" id="SSF140931">
    <property type="entry name" value="Fic-like"/>
    <property type="match status" value="1"/>
</dbReference>
<name>A0ABU9YYM3_9RHOO</name>
<dbReference type="InterPro" id="IPR026287">
    <property type="entry name" value="SoFic-like"/>
</dbReference>
<dbReference type="PANTHER" id="PTHR13504:SF35">
    <property type="entry name" value="PROTEIN ADENYLYLTRANSFERASE SOFIC"/>
    <property type="match status" value="1"/>
</dbReference>
<dbReference type="InterPro" id="IPR003812">
    <property type="entry name" value="Fido"/>
</dbReference>
<dbReference type="InterPro" id="IPR040198">
    <property type="entry name" value="Fido_containing"/>
</dbReference>
<dbReference type="Pfam" id="PF02661">
    <property type="entry name" value="Fic"/>
    <property type="match status" value="1"/>
</dbReference>
<dbReference type="PANTHER" id="PTHR13504">
    <property type="entry name" value="FIDO DOMAIN-CONTAINING PROTEIN DDB_G0283145"/>
    <property type="match status" value="1"/>
</dbReference>
<dbReference type="Gene3D" id="1.10.3290.10">
    <property type="entry name" value="Fido-like domain"/>
    <property type="match status" value="1"/>
</dbReference>
<evidence type="ECO:0000313" key="2">
    <source>
        <dbReference type="EMBL" id="MEN3068696.1"/>
    </source>
</evidence>
<evidence type="ECO:0000259" key="1">
    <source>
        <dbReference type="PROSITE" id="PS51459"/>
    </source>
</evidence>
<feature type="domain" description="Fido" evidence="1">
    <location>
        <begin position="113"/>
        <end position="259"/>
    </location>
</feature>
<dbReference type="InterPro" id="IPR025758">
    <property type="entry name" value="Fic/DOC_N"/>
</dbReference>
<dbReference type="Pfam" id="PF13784">
    <property type="entry name" value="Fic_N"/>
    <property type="match status" value="1"/>
</dbReference>
<dbReference type="SUPFAM" id="SSF46785">
    <property type="entry name" value="Winged helix' DNA-binding domain"/>
    <property type="match status" value="1"/>
</dbReference>
<dbReference type="PROSITE" id="PS51459">
    <property type="entry name" value="FIDO"/>
    <property type="match status" value="1"/>
</dbReference>
<dbReference type="InterPro" id="IPR048770">
    <property type="entry name" value="SoFic-like_C"/>
</dbReference>
<dbReference type="PIRSF" id="PIRSF038925">
    <property type="entry name" value="AMP-prot_trans"/>
    <property type="match status" value="1"/>
</dbReference>
<evidence type="ECO:0000313" key="3">
    <source>
        <dbReference type="Proteomes" id="UP001410394"/>
    </source>
</evidence>
<dbReference type="InterPro" id="IPR036390">
    <property type="entry name" value="WH_DNA-bd_sf"/>
</dbReference>
<dbReference type="Pfam" id="PF21248">
    <property type="entry name" value="SoFic-like_C"/>
    <property type="match status" value="1"/>
</dbReference>
<dbReference type="EMBL" id="JBDIVE010000004">
    <property type="protein sequence ID" value="MEN3068696.1"/>
    <property type="molecule type" value="Genomic_DNA"/>
</dbReference>
<protein>
    <submittedName>
        <fullName evidence="2">Fic family protein</fullName>
    </submittedName>
</protein>
<dbReference type="RefSeq" id="WP_345919468.1">
    <property type="nucleotide sequence ID" value="NZ_JBDIVE010000004.1"/>
</dbReference>
<dbReference type="Proteomes" id="UP001410394">
    <property type="component" value="Unassembled WGS sequence"/>
</dbReference>
<gene>
    <name evidence="2" type="ORF">ABDB84_09420</name>
</gene>
<comment type="caution">
    <text evidence="2">The sequence shown here is derived from an EMBL/GenBank/DDBJ whole genome shotgun (WGS) entry which is preliminary data.</text>
</comment>
<accession>A0ABU9YYM3</accession>
<sequence length="371" mass="42322">MNDVFSALENLSALKPEQFETAAILKKAMTAGRKLAELKGLAASMPNDGILINTLAMQEAKDSSAIENIVTTHDELFKSDAFPEMGNPAAKEVRHYIQALHIGHELVTRTGLLTSNHIIQIQAELEKNRAGFRKLPGTALKDGQGNTVYTPPQEPDTIIALMRDLEHFINDDAVFDADPLIKMAIIHHQFESIHPFYDGNGRTGRIINVLYLMQKGLLDIPLLYLSRHIVRNKADYYRLLQSVREGDDRAAAWEEWVLYMLSAVEETAQHSIETVTLIRDAVMDYKHRIRDNFRFYSQDLINSLFQHPYTKIEFIEHDLNVSRLTATKYLDALCKEGFLEKRKVGRSNYYINRELNRILTRDEAKAPVVSQ</sequence>
<keyword evidence="3" id="KW-1185">Reference proteome</keyword>
<dbReference type="InterPro" id="IPR036597">
    <property type="entry name" value="Fido-like_dom_sf"/>
</dbReference>
<organism evidence="2 3">
    <name type="scientific">Uliginosibacterium sediminicola</name>
    <dbReference type="NCBI Taxonomy" id="2024550"/>
    <lineage>
        <taxon>Bacteria</taxon>
        <taxon>Pseudomonadati</taxon>
        <taxon>Pseudomonadota</taxon>
        <taxon>Betaproteobacteria</taxon>
        <taxon>Rhodocyclales</taxon>
        <taxon>Zoogloeaceae</taxon>
        <taxon>Uliginosibacterium</taxon>
    </lineage>
</organism>
<proteinExistence type="predicted"/>
<reference evidence="2 3" key="1">
    <citation type="journal article" date="2018" name="Int. J. Syst. Evol. Microbiol.">
        <title>Uliginosibacterium sediminicola sp. nov., isolated from freshwater sediment.</title>
        <authorList>
            <person name="Hwang W.M."/>
            <person name="Kim S.M."/>
            <person name="Kang K."/>
            <person name="Ahn T.Y."/>
        </authorList>
    </citation>
    <scope>NUCLEOTIDE SEQUENCE [LARGE SCALE GENOMIC DNA]</scope>
    <source>
        <strain evidence="2 3">M1-21</strain>
    </source>
</reference>